<accession>A0AA39IX43</accession>
<dbReference type="Proteomes" id="UP001175226">
    <property type="component" value="Unassembled WGS sequence"/>
</dbReference>
<proteinExistence type="predicted"/>
<protein>
    <submittedName>
        <fullName evidence="1">Uncharacterized protein</fullName>
    </submittedName>
</protein>
<comment type="caution">
    <text evidence="1">The sequence shown here is derived from an EMBL/GenBank/DDBJ whole genome shotgun (WGS) entry which is preliminary data.</text>
</comment>
<sequence>MVDINLESVASERQRATYFVHYSTTTLSEIHHMEIPFPMVPFVNACRSACHQRPSVTAYDTVRRARNRRSTELGPIGRTENCRSTELGLNAGHAECPTGRWWEEVEKSGEDAMTGRDVIIIVSRLA</sequence>
<dbReference type="EMBL" id="JAUEPT010000146">
    <property type="protein sequence ID" value="KAK0430513.1"/>
    <property type="molecule type" value="Genomic_DNA"/>
</dbReference>
<gene>
    <name evidence="1" type="ORF">EV421DRAFT_1743991</name>
</gene>
<reference evidence="1" key="1">
    <citation type="submission" date="2023-06" db="EMBL/GenBank/DDBJ databases">
        <authorList>
            <consortium name="Lawrence Berkeley National Laboratory"/>
            <person name="Ahrendt S."/>
            <person name="Sahu N."/>
            <person name="Indic B."/>
            <person name="Wong-Bajracharya J."/>
            <person name="Merenyi Z."/>
            <person name="Ke H.-M."/>
            <person name="Monk M."/>
            <person name="Kocsube S."/>
            <person name="Drula E."/>
            <person name="Lipzen A."/>
            <person name="Balint B."/>
            <person name="Henrissat B."/>
            <person name="Andreopoulos B."/>
            <person name="Martin F.M."/>
            <person name="Harder C.B."/>
            <person name="Rigling D."/>
            <person name="Ford K.L."/>
            <person name="Foster G.D."/>
            <person name="Pangilinan J."/>
            <person name="Papanicolaou A."/>
            <person name="Barry K."/>
            <person name="LaButti K."/>
            <person name="Viragh M."/>
            <person name="Koriabine M."/>
            <person name="Yan M."/>
            <person name="Riley R."/>
            <person name="Champramary S."/>
            <person name="Plett K.L."/>
            <person name="Tsai I.J."/>
            <person name="Slot J."/>
            <person name="Sipos G."/>
            <person name="Plett J."/>
            <person name="Nagy L.G."/>
            <person name="Grigoriev I.V."/>
        </authorList>
    </citation>
    <scope>NUCLEOTIDE SEQUENCE</scope>
    <source>
        <strain evidence="1">FPL87.14</strain>
    </source>
</reference>
<evidence type="ECO:0000313" key="1">
    <source>
        <dbReference type="EMBL" id="KAK0430513.1"/>
    </source>
</evidence>
<name>A0AA39IX43_9AGAR</name>
<dbReference type="AlphaFoldDB" id="A0AA39IX43"/>
<keyword evidence="2" id="KW-1185">Reference proteome</keyword>
<organism evidence="1 2">
    <name type="scientific">Armillaria borealis</name>
    <dbReference type="NCBI Taxonomy" id="47425"/>
    <lineage>
        <taxon>Eukaryota</taxon>
        <taxon>Fungi</taxon>
        <taxon>Dikarya</taxon>
        <taxon>Basidiomycota</taxon>
        <taxon>Agaricomycotina</taxon>
        <taxon>Agaricomycetes</taxon>
        <taxon>Agaricomycetidae</taxon>
        <taxon>Agaricales</taxon>
        <taxon>Marasmiineae</taxon>
        <taxon>Physalacriaceae</taxon>
        <taxon>Armillaria</taxon>
    </lineage>
</organism>
<evidence type="ECO:0000313" key="2">
    <source>
        <dbReference type="Proteomes" id="UP001175226"/>
    </source>
</evidence>